<dbReference type="RefSeq" id="WP_068452117.1">
    <property type="nucleotide sequence ID" value="NZ_JBCEWA010000002.1"/>
</dbReference>
<organism evidence="2 3">
    <name type="scientific">Kurthia gibsonii</name>
    <dbReference type="NCBI Taxonomy" id="33946"/>
    <lineage>
        <taxon>Bacteria</taxon>
        <taxon>Bacillati</taxon>
        <taxon>Bacillota</taxon>
        <taxon>Bacilli</taxon>
        <taxon>Bacillales</taxon>
        <taxon>Caryophanaceae</taxon>
        <taxon>Kurthia</taxon>
    </lineage>
</organism>
<comment type="caution">
    <text evidence="2">The sequence shown here is derived from an EMBL/GenBank/DDBJ whole genome shotgun (WGS) entry which is preliminary data.</text>
</comment>
<name>A0ABU9LHK1_9BACL</name>
<dbReference type="EMBL" id="JBCEWA010000002">
    <property type="protein sequence ID" value="MEL5987417.1"/>
    <property type="molecule type" value="Genomic_DNA"/>
</dbReference>
<keyword evidence="3" id="KW-1185">Reference proteome</keyword>
<evidence type="ECO:0000313" key="2">
    <source>
        <dbReference type="EMBL" id="MEL5987417.1"/>
    </source>
</evidence>
<accession>A0ABU9LHK1</accession>
<evidence type="ECO:0000313" key="3">
    <source>
        <dbReference type="Proteomes" id="UP001398420"/>
    </source>
</evidence>
<reference evidence="2 3" key="1">
    <citation type="submission" date="2024-04" db="EMBL/GenBank/DDBJ databases">
        <authorList>
            <person name="Wu Y.S."/>
            <person name="Zhang L."/>
        </authorList>
    </citation>
    <scope>NUCLEOTIDE SEQUENCE [LARGE SCALE GENOMIC DNA]</scope>
    <source>
        <strain evidence="2 3">KG-01</strain>
    </source>
</reference>
<evidence type="ECO:0000256" key="1">
    <source>
        <dbReference type="SAM" id="SignalP"/>
    </source>
</evidence>
<feature type="chain" id="PRO_5045766727" description="Lipoprotein" evidence="1">
    <location>
        <begin position="23"/>
        <end position="180"/>
    </location>
</feature>
<evidence type="ECO:0008006" key="4">
    <source>
        <dbReference type="Google" id="ProtNLM"/>
    </source>
</evidence>
<keyword evidence="1" id="KW-0732">Signal</keyword>
<protein>
    <recommendedName>
        <fullName evidence="4">Lipoprotein</fullName>
    </recommendedName>
</protein>
<gene>
    <name evidence="2" type="ORF">AAF454_03120</name>
</gene>
<dbReference type="PROSITE" id="PS51257">
    <property type="entry name" value="PROKAR_LIPOPROTEIN"/>
    <property type="match status" value="1"/>
</dbReference>
<feature type="signal peptide" evidence="1">
    <location>
        <begin position="1"/>
        <end position="22"/>
    </location>
</feature>
<proteinExistence type="predicted"/>
<dbReference type="Proteomes" id="UP001398420">
    <property type="component" value="Unassembled WGS sequence"/>
</dbReference>
<sequence length="180" mass="20778">MKVIKTLIILFVLLILSSCTNSSTISKQEIISAEENAYPEGVKDGTVSTKFYESFKKWHSIYKETSTTFDKSLREVLFIHRSTTDEQAQTFSDELNYILIYKQKWDQVSNDLLWSTNTPADEAILNATQNIEYSFENYMNAVLVFMENKGESKNLDAATTKYGIDNNQLEKLLSDYKIYE</sequence>